<proteinExistence type="predicted"/>
<dbReference type="EMBL" id="CAJHCP010000004">
    <property type="protein sequence ID" value="CAD6528272.1"/>
    <property type="molecule type" value="Genomic_DNA"/>
</dbReference>
<keyword evidence="2" id="KW-1185">Reference proteome</keyword>
<name>A0ABM8NJC0_9BURK</name>
<gene>
    <name evidence="1" type="ORF">LMG28140_02087</name>
</gene>
<dbReference type="Proteomes" id="UP000598032">
    <property type="component" value="Unassembled WGS sequence"/>
</dbReference>
<sequence>MTTGCKAADVKRRLWHRGGNKCCCSGTFSELAAGSLAGLAANYAHRMRAKKMASRLCAGSPPHAAMRIGQPLNATR</sequence>
<comment type="caution">
    <text evidence="1">The sequence shown here is derived from an EMBL/GenBank/DDBJ whole genome shotgun (WGS) entry which is preliminary data.</text>
</comment>
<organism evidence="1 2">
    <name type="scientific">Paraburkholderia metrosideri</name>
    <dbReference type="NCBI Taxonomy" id="580937"/>
    <lineage>
        <taxon>Bacteria</taxon>
        <taxon>Pseudomonadati</taxon>
        <taxon>Pseudomonadota</taxon>
        <taxon>Betaproteobacteria</taxon>
        <taxon>Burkholderiales</taxon>
        <taxon>Burkholderiaceae</taxon>
        <taxon>Paraburkholderia</taxon>
    </lineage>
</organism>
<evidence type="ECO:0000313" key="2">
    <source>
        <dbReference type="Proteomes" id="UP000598032"/>
    </source>
</evidence>
<evidence type="ECO:0000313" key="1">
    <source>
        <dbReference type="EMBL" id="CAD6528272.1"/>
    </source>
</evidence>
<accession>A0ABM8NJC0</accession>
<reference evidence="1 2" key="1">
    <citation type="submission" date="2020-10" db="EMBL/GenBank/DDBJ databases">
        <authorList>
            <person name="Peeters C."/>
        </authorList>
    </citation>
    <scope>NUCLEOTIDE SEQUENCE [LARGE SCALE GENOMIC DNA]</scope>
    <source>
        <strain evidence="1 2">LMG 28140</strain>
    </source>
</reference>
<protein>
    <submittedName>
        <fullName evidence="1">Uncharacterized protein</fullName>
    </submittedName>
</protein>